<gene>
    <name evidence="3" type="ORF">F6R98_11920</name>
</gene>
<reference evidence="3 4" key="1">
    <citation type="submission" date="2019-09" db="EMBL/GenBank/DDBJ databases">
        <title>Ecophysiology of the spiral-shaped methanotroph Methylospira mobilis as revealed by the complete genome sequence.</title>
        <authorList>
            <person name="Oshkin I.Y."/>
            <person name="Dedysh S.N."/>
            <person name="Miroshnikov K."/>
            <person name="Danilova O.V."/>
            <person name="Hakobyan A."/>
            <person name="Liesack W."/>
        </authorList>
    </citation>
    <scope>NUCLEOTIDE SEQUENCE [LARGE SCALE GENOMIC DNA]</scope>
    <source>
        <strain evidence="3 4">Shm1</strain>
    </source>
</reference>
<dbReference type="InterPro" id="IPR022513">
    <property type="entry name" value="TOMM_pelo"/>
</dbReference>
<sequence>MNEVAAEHAEYDEHDERFARLIAKCWADKAFKAKLLANTAETLKEEGFEMAEGVTVKVVENTKREVYMVVPNKPEELSDEELNDVVGGGSFVRRGIRAINKAGRDLFGSAAVSDRAANRWAEERAADQEYDRARGKMGAATRERQAFYDSL</sequence>
<dbReference type="SUPFAM" id="SSF56209">
    <property type="entry name" value="Nitrile hydratase alpha chain"/>
    <property type="match status" value="1"/>
</dbReference>
<dbReference type="InterPro" id="IPR036648">
    <property type="entry name" value="CN_Hdrase_a/SCN_Hdrase_g_sf"/>
</dbReference>
<dbReference type="AlphaFoldDB" id="A0A5Q0BHE1"/>
<name>A0A5Q0BHE1_9GAMM</name>
<proteinExistence type="predicted"/>
<dbReference type="InterPro" id="IPR004232">
    <property type="entry name" value="CN_Hdrtase_a/SCN_Hdrlase_g"/>
</dbReference>
<dbReference type="GO" id="GO:0046914">
    <property type="term" value="F:transition metal ion binding"/>
    <property type="evidence" value="ECO:0007669"/>
    <property type="project" value="InterPro"/>
</dbReference>
<dbReference type="GO" id="GO:0003824">
    <property type="term" value="F:catalytic activity"/>
    <property type="evidence" value="ECO:0007669"/>
    <property type="project" value="InterPro"/>
</dbReference>
<protein>
    <submittedName>
        <fullName evidence="3">NHLP leader peptide family natural product</fullName>
    </submittedName>
</protein>
<organism evidence="3 4">
    <name type="scientific">Candidatus Methylospira mobilis</name>
    <dbReference type="NCBI Taxonomy" id="1808979"/>
    <lineage>
        <taxon>Bacteria</taxon>
        <taxon>Pseudomonadati</taxon>
        <taxon>Pseudomonadota</taxon>
        <taxon>Gammaproteobacteria</taxon>
        <taxon>Methylococcales</taxon>
        <taxon>Methylococcaceae</taxon>
        <taxon>Candidatus Methylospira</taxon>
    </lineage>
</organism>
<dbReference type="InParanoid" id="A0A5Q0BHE1"/>
<feature type="domain" description="Nitrile hydratase alpha/Thiocyanate hydrolase gamma" evidence="2">
    <location>
        <begin position="12"/>
        <end position="70"/>
    </location>
</feature>
<evidence type="ECO:0000313" key="4">
    <source>
        <dbReference type="Proteomes" id="UP000325755"/>
    </source>
</evidence>
<dbReference type="Pfam" id="PF02979">
    <property type="entry name" value="NHase_alpha"/>
    <property type="match status" value="1"/>
</dbReference>
<evidence type="ECO:0000259" key="2">
    <source>
        <dbReference type="Pfam" id="PF02979"/>
    </source>
</evidence>
<dbReference type="RefSeq" id="WP_153249221.1">
    <property type="nucleotide sequence ID" value="NZ_CP044205.1"/>
</dbReference>
<dbReference type="Proteomes" id="UP000325755">
    <property type="component" value="Chromosome"/>
</dbReference>
<dbReference type="NCBIfam" id="TIGR03793">
    <property type="entry name" value="leader_NHLP"/>
    <property type="match status" value="1"/>
</dbReference>
<dbReference type="EMBL" id="CP044205">
    <property type="protein sequence ID" value="QFY43240.1"/>
    <property type="molecule type" value="Genomic_DNA"/>
</dbReference>
<accession>A0A5Q0BHE1</accession>
<keyword evidence="1" id="KW-0479">Metal-binding</keyword>
<dbReference type="OrthoDB" id="5077169at2"/>
<dbReference type="Gene3D" id="3.90.330.10">
    <property type="entry name" value="Nitrile hydratase alpha /Thiocyanate hydrolase gamma"/>
    <property type="match status" value="1"/>
</dbReference>
<dbReference type="KEGG" id="mmob:F6R98_11920"/>
<evidence type="ECO:0000313" key="3">
    <source>
        <dbReference type="EMBL" id="QFY43240.1"/>
    </source>
</evidence>
<evidence type="ECO:0000256" key="1">
    <source>
        <dbReference type="ARBA" id="ARBA00022723"/>
    </source>
</evidence>
<keyword evidence="4" id="KW-1185">Reference proteome</keyword>